<accession>A0A5E4WTD9</accession>
<dbReference type="InterPro" id="IPR024408">
    <property type="entry name" value="Muramidase"/>
</dbReference>
<feature type="domain" description="N-acetylmuramidase" evidence="1">
    <location>
        <begin position="25"/>
        <end position="197"/>
    </location>
</feature>
<proteinExistence type="predicted"/>
<protein>
    <submittedName>
        <fullName evidence="2">Peptidoglycan-binding protein</fullName>
    </submittedName>
</protein>
<evidence type="ECO:0000313" key="2">
    <source>
        <dbReference type="EMBL" id="VVE26854.1"/>
    </source>
</evidence>
<dbReference type="RefSeq" id="WP_058379124.1">
    <property type="nucleotide sequence ID" value="NZ_CABPSE010000012.1"/>
</dbReference>
<gene>
    <name evidence="2" type="ORF">PCO31111_03446</name>
</gene>
<dbReference type="Proteomes" id="UP000383971">
    <property type="component" value="Unassembled WGS sequence"/>
</dbReference>
<keyword evidence="3" id="KW-1185">Reference proteome</keyword>
<dbReference type="AlphaFoldDB" id="A0A5E4WTD9"/>
<reference evidence="2 3" key="1">
    <citation type="submission" date="2019-08" db="EMBL/GenBank/DDBJ databases">
        <authorList>
            <person name="Peeters C."/>
        </authorList>
    </citation>
    <scope>NUCLEOTIDE SEQUENCE [LARGE SCALE GENOMIC DNA]</scope>
    <source>
        <strain evidence="2 3">LMG 31111</strain>
    </source>
</reference>
<evidence type="ECO:0000259" key="1">
    <source>
        <dbReference type="Pfam" id="PF11860"/>
    </source>
</evidence>
<name>A0A5E4WTD9_9BURK</name>
<organism evidence="2 3">
    <name type="scientific">Pandoraea communis</name>
    <dbReference type="NCBI Taxonomy" id="2508297"/>
    <lineage>
        <taxon>Bacteria</taxon>
        <taxon>Pseudomonadati</taxon>
        <taxon>Pseudomonadota</taxon>
        <taxon>Betaproteobacteria</taxon>
        <taxon>Burkholderiales</taxon>
        <taxon>Burkholderiaceae</taxon>
        <taxon>Pandoraea</taxon>
    </lineage>
</organism>
<dbReference type="Pfam" id="PF11860">
    <property type="entry name" value="Muramidase"/>
    <property type="match status" value="1"/>
</dbReference>
<evidence type="ECO:0000313" key="3">
    <source>
        <dbReference type="Proteomes" id="UP000383971"/>
    </source>
</evidence>
<dbReference type="EMBL" id="CABPSE010000012">
    <property type="protein sequence ID" value="VVE26854.1"/>
    <property type="molecule type" value="Genomic_DNA"/>
</dbReference>
<sequence length="202" mass="22390">MATPESKRLIPADFQKAALLLSVPVAAVKAVTEVESRGSGFFDDGRPVILFERHIMYRRLKDAIGPQLTETYAKSHPGVVNATPGGYRGGVAECDRLDEAAKIHRACALESASWGLFQIMGFHWQLLGYGSVQEFINAMYRDEAAQLDAFVRFVKANPAIWSALKAQDWAKFAKNYNGPNYAANKYDTKMAAAFERHDTELA</sequence>